<gene>
    <name evidence="1" type="ORF">GWK47_051365</name>
</gene>
<protein>
    <submittedName>
        <fullName evidence="1">Uncharacterized protein</fullName>
    </submittedName>
</protein>
<evidence type="ECO:0000313" key="2">
    <source>
        <dbReference type="Proteomes" id="UP000770661"/>
    </source>
</evidence>
<dbReference type="OrthoDB" id="6728421at2759"/>
<name>A0A8J5CSE3_CHIOP</name>
<dbReference type="AlphaFoldDB" id="A0A8J5CSE3"/>
<comment type="caution">
    <text evidence="1">The sequence shown here is derived from an EMBL/GenBank/DDBJ whole genome shotgun (WGS) entry which is preliminary data.</text>
</comment>
<evidence type="ECO:0000313" key="1">
    <source>
        <dbReference type="EMBL" id="KAG0719011.1"/>
    </source>
</evidence>
<dbReference type="Proteomes" id="UP000770661">
    <property type="component" value="Unassembled WGS sequence"/>
</dbReference>
<reference evidence="1" key="1">
    <citation type="submission" date="2020-07" db="EMBL/GenBank/DDBJ databases">
        <title>The High-quality genome of the commercially important snow crab, Chionoecetes opilio.</title>
        <authorList>
            <person name="Jeong J.-H."/>
            <person name="Ryu S."/>
        </authorList>
    </citation>
    <scope>NUCLEOTIDE SEQUENCE</scope>
    <source>
        <strain evidence="1">MADBK_172401_WGS</strain>
        <tissue evidence="1">Digestive gland</tissue>
    </source>
</reference>
<sequence>MSGECGISFRVTMPDSTMHGSGRQHLHVCGVLQEKKKIYKEVQDTAPSSVMTNLARGVSDPASRPLCSALPPVVRTASISLVFRRTIHPRIKLPVVFLLNPEKVDTVIARLLFEVTEQAVLDTSEGSSPDEDKEDDFFKLRLIDFIEIYCIFTSVALMSPRPTATEGTNSTRLSNKMGKELESWYSEKQRNKLLEQAMFTALSHAAWVHLR</sequence>
<dbReference type="EMBL" id="JACEEZ010015171">
    <property type="protein sequence ID" value="KAG0719011.1"/>
    <property type="molecule type" value="Genomic_DNA"/>
</dbReference>
<keyword evidence="2" id="KW-1185">Reference proteome</keyword>
<organism evidence="1 2">
    <name type="scientific">Chionoecetes opilio</name>
    <name type="common">Atlantic snow crab</name>
    <name type="synonym">Cancer opilio</name>
    <dbReference type="NCBI Taxonomy" id="41210"/>
    <lineage>
        <taxon>Eukaryota</taxon>
        <taxon>Metazoa</taxon>
        <taxon>Ecdysozoa</taxon>
        <taxon>Arthropoda</taxon>
        <taxon>Crustacea</taxon>
        <taxon>Multicrustacea</taxon>
        <taxon>Malacostraca</taxon>
        <taxon>Eumalacostraca</taxon>
        <taxon>Eucarida</taxon>
        <taxon>Decapoda</taxon>
        <taxon>Pleocyemata</taxon>
        <taxon>Brachyura</taxon>
        <taxon>Eubrachyura</taxon>
        <taxon>Majoidea</taxon>
        <taxon>Majidae</taxon>
        <taxon>Chionoecetes</taxon>
    </lineage>
</organism>
<accession>A0A8J5CSE3</accession>
<proteinExistence type="predicted"/>